<accession>A0A420WBZ1</accession>
<dbReference type="Pfam" id="PF13439">
    <property type="entry name" value="Glyco_transf_4"/>
    <property type="match status" value="1"/>
</dbReference>
<dbReference type="EMBL" id="RBIG01000003">
    <property type="protein sequence ID" value="RKQ68483.1"/>
    <property type="molecule type" value="Genomic_DNA"/>
</dbReference>
<proteinExistence type="predicted"/>
<dbReference type="Pfam" id="PF13692">
    <property type="entry name" value="Glyco_trans_1_4"/>
    <property type="match status" value="1"/>
</dbReference>
<name>A0A420WBZ1_9PROT</name>
<sequence>MPDSTDPAFNLPPATAAGESPLRITLVTDAWAPQVNGVVRTWTTIIGMLEAAGHTVTVIAPDRFRTLPCPGYPEIPLAWYPLHKVAGMIRESRPDAIHIATEGPIGLAARIHCGRKGLPFTTSYHTKFPEYLHARLPVPLAWSYAGMRWFHNGGQGMLVATETLRRDLDSRGFRHVRRWTRGVDTGLFRPRDHAEQAPALRDLPRPIILSVGRVAVEKNIDAFLDLDLPGTKVVVGDGPLLPELKRRYPDVVFVGAKHGEELARHYAAADVFVFPSRTDTFGLVMLEALASGLPVAAYPVTGPLDVLTPAVGCMDEDLRTAILAALDIPREACRAYALENGWDACARQLLDSLVTVRAS</sequence>
<dbReference type="AlphaFoldDB" id="A0A420WBZ1"/>
<feature type="domain" description="Glycosyltransferase subfamily 4-like N-terminal" evidence="1">
    <location>
        <begin position="35"/>
        <end position="185"/>
    </location>
</feature>
<comment type="caution">
    <text evidence="2">The sequence shown here is derived from an EMBL/GenBank/DDBJ whole genome shotgun (WGS) entry which is preliminary data.</text>
</comment>
<dbReference type="InterPro" id="IPR028098">
    <property type="entry name" value="Glyco_trans_4-like_N"/>
</dbReference>
<protein>
    <submittedName>
        <fullName evidence="2">Glycosyltransferase involved in cell wall biosynthesis</fullName>
    </submittedName>
</protein>
<dbReference type="Gene3D" id="3.40.50.2000">
    <property type="entry name" value="Glycogen Phosphorylase B"/>
    <property type="match status" value="2"/>
</dbReference>
<reference evidence="2 3" key="1">
    <citation type="submission" date="2018-10" db="EMBL/GenBank/DDBJ databases">
        <title>Comparative analysis of microorganisms from saline springs in Andes Mountain Range, Colombia.</title>
        <authorList>
            <person name="Rubin E."/>
        </authorList>
    </citation>
    <scope>NUCLEOTIDE SEQUENCE [LARGE SCALE GENOMIC DNA]</scope>
    <source>
        <strain evidence="2 3">USBA 36</strain>
    </source>
</reference>
<dbReference type="InterPro" id="IPR050194">
    <property type="entry name" value="Glycosyltransferase_grp1"/>
</dbReference>
<dbReference type="Proteomes" id="UP000277424">
    <property type="component" value="Unassembled WGS sequence"/>
</dbReference>
<dbReference type="CDD" id="cd03814">
    <property type="entry name" value="GT4-like"/>
    <property type="match status" value="1"/>
</dbReference>
<dbReference type="SUPFAM" id="SSF53756">
    <property type="entry name" value="UDP-Glycosyltransferase/glycogen phosphorylase"/>
    <property type="match status" value="1"/>
</dbReference>
<evidence type="ECO:0000313" key="2">
    <source>
        <dbReference type="EMBL" id="RKQ68483.1"/>
    </source>
</evidence>
<evidence type="ECO:0000313" key="3">
    <source>
        <dbReference type="Proteomes" id="UP000277424"/>
    </source>
</evidence>
<evidence type="ECO:0000259" key="1">
    <source>
        <dbReference type="Pfam" id="PF13439"/>
    </source>
</evidence>
<dbReference type="GO" id="GO:0016757">
    <property type="term" value="F:glycosyltransferase activity"/>
    <property type="evidence" value="ECO:0007669"/>
    <property type="project" value="UniProtKB-ARBA"/>
</dbReference>
<dbReference type="PANTHER" id="PTHR45947">
    <property type="entry name" value="SULFOQUINOVOSYL TRANSFERASE SQD2"/>
    <property type="match status" value="1"/>
</dbReference>
<organism evidence="2 3">
    <name type="scientific">Oceanibaculum indicum</name>
    <dbReference type="NCBI Taxonomy" id="526216"/>
    <lineage>
        <taxon>Bacteria</taxon>
        <taxon>Pseudomonadati</taxon>
        <taxon>Pseudomonadota</taxon>
        <taxon>Alphaproteobacteria</taxon>
        <taxon>Rhodospirillales</taxon>
        <taxon>Oceanibaculaceae</taxon>
        <taxon>Oceanibaculum</taxon>
    </lineage>
</organism>
<dbReference type="PANTHER" id="PTHR45947:SF3">
    <property type="entry name" value="SULFOQUINOVOSYL TRANSFERASE SQD2"/>
    <property type="match status" value="1"/>
</dbReference>
<keyword evidence="2" id="KW-0808">Transferase</keyword>
<gene>
    <name evidence="2" type="ORF">BCL74_2963</name>
</gene>